<protein>
    <submittedName>
        <fullName evidence="4">Uncharacterized protein</fullName>
    </submittedName>
</protein>
<dbReference type="GO" id="GO:0019076">
    <property type="term" value="P:viral release from host cell"/>
    <property type="evidence" value="ECO:0007669"/>
    <property type="project" value="InterPro"/>
</dbReference>
<dbReference type="RefSeq" id="WP_156627572.1">
    <property type="nucleotide sequence ID" value="NZ_CACRTO010000046.1"/>
</dbReference>
<evidence type="ECO:0000256" key="1">
    <source>
        <dbReference type="ARBA" id="ARBA00022581"/>
    </source>
</evidence>
<accession>A0A6N3G9M2</accession>
<name>A0A6N3G9M2_9CLOT</name>
<evidence type="ECO:0000313" key="4">
    <source>
        <dbReference type="EMBL" id="VYU61232.1"/>
    </source>
</evidence>
<sequence>MDLAVKIFQIIFYSIGALFMLTFAIIGIWSFIIFYKYYKTKRIENYLLEKIYQAINQITYKNNNSLMENTDEDLLSLDDLIDENTDNEK</sequence>
<dbReference type="InterPro" id="IPR008187">
    <property type="entry name" value="Vpu"/>
</dbReference>
<gene>
    <name evidence="4" type="ORF">CTLFYP3_03102</name>
</gene>
<feature type="transmembrane region" description="Helical" evidence="3">
    <location>
        <begin position="12"/>
        <end position="35"/>
    </location>
</feature>
<keyword evidence="3" id="KW-0812">Transmembrane</keyword>
<reference evidence="4" key="1">
    <citation type="submission" date="2019-11" db="EMBL/GenBank/DDBJ databases">
        <authorList>
            <person name="Feng L."/>
        </authorList>
    </citation>
    <scope>NUCLEOTIDE SEQUENCE</scope>
    <source>
        <strain evidence="4">CTertiumLFYP3</strain>
    </source>
</reference>
<dbReference type="GO" id="GO:0032801">
    <property type="term" value="P:receptor catabolic process"/>
    <property type="evidence" value="ECO:0007669"/>
    <property type="project" value="InterPro"/>
</dbReference>
<dbReference type="EMBL" id="CACRTO010000046">
    <property type="protein sequence ID" value="VYU61232.1"/>
    <property type="molecule type" value="Genomic_DNA"/>
</dbReference>
<evidence type="ECO:0000256" key="3">
    <source>
        <dbReference type="SAM" id="Phobius"/>
    </source>
</evidence>
<keyword evidence="3" id="KW-1133">Transmembrane helix</keyword>
<dbReference type="GO" id="GO:0033644">
    <property type="term" value="C:host cell membrane"/>
    <property type="evidence" value="ECO:0007669"/>
    <property type="project" value="InterPro"/>
</dbReference>
<keyword evidence="1" id="KW-0945">Host-virus interaction</keyword>
<evidence type="ECO:0000256" key="2">
    <source>
        <dbReference type="ARBA" id="ARBA00023136"/>
    </source>
</evidence>
<proteinExistence type="predicted"/>
<dbReference type="GO" id="GO:0005261">
    <property type="term" value="F:monoatomic cation channel activity"/>
    <property type="evidence" value="ECO:0007669"/>
    <property type="project" value="InterPro"/>
</dbReference>
<organism evidence="4">
    <name type="scientific">Clostridium tertium</name>
    <dbReference type="NCBI Taxonomy" id="1559"/>
    <lineage>
        <taxon>Bacteria</taxon>
        <taxon>Bacillati</taxon>
        <taxon>Bacillota</taxon>
        <taxon>Clostridia</taxon>
        <taxon>Eubacteriales</taxon>
        <taxon>Clostridiaceae</taxon>
        <taxon>Clostridium</taxon>
    </lineage>
</organism>
<dbReference type="AlphaFoldDB" id="A0A6N3G9M2"/>
<dbReference type="Pfam" id="PF00558">
    <property type="entry name" value="Vpu"/>
    <property type="match status" value="1"/>
</dbReference>
<keyword evidence="2 3" id="KW-0472">Membrane</keyword>